<dbReference type="EMBL" id="CAJPWZ010001900">
    <property type="protein sequence ID" value="CAG2226407.1"/>
    <property type="molecule type" value="Genomic_DNA"/>
</dbReference>
<organism evidence="1 2">
    <name type="scientific">Mytilus edulis</name>
    <name type="common">Blue mussel</name>
    <dbReference type="NCBI Taxonomy" id="6550"/>
    <lineage>
        <taxon>Eukaryota</taxon>
        <taxon>Metazoa</taxon>
        <taxon>Spiralia</taxon>
        <taxon>Lophotrochozoa</taxon>
        <taxon>Mollusca</taxon>
        <taxon>Bivalvia</taxon>
        <taxon>Autobranchia</taxon>
        <taxon>Pteriomorphia</taxon>
        <taxon>Mytilida</taxon>
        <taxon>Mytiloidea</taxon>
        <taxon>Mytilidae</taxon>
        <taxon>Mytilinae</taxon>
        <taxon>Mytilus</taxon>
    </lineage>
</organism>
<reference evidence="1" key="1">
    <citation type="submission" date="2021-03" db="EMBL/GenBank/DDBJ databases">
        <authorList>
            <person name="Bekaert M."/>
        </authorList>
    </citation>
    <scope>NUCLEOTIDE SEQUENCE</scope>
</reference>
<gene>
    <name evidence="1" type="ORF">MEDL_39493</name>
</gene>
<comment type="caution">
    <text evidence="1">The sequence shown here is derived from an EMBL/GenBank/DDBJ whole genome shotgun (WGS) entry which is preliminary data.</text>
</comment>
<accession>A0A8S3SXN3</accession>
<proteinExistence type="predicted"/>
<keyword evidence="2" id="KW-1185">Reference proteome</keyword>
<protein>
    <recommendedName>
        <fullName evidence="3">Reverse transcriptase domain-containing protein</fullName>
    </recommendedName>
</protein>
<sequence length="508" mass="58059">MYADDTTLHTYGTNKEEIERKLNYDANTINNWCLNNRMVINPLKTTSMLIGTNKKRTLLGNDMNICIQDSPITPVEIQKLLEEEEEDGVVKGRQVSGRKRHNIGLAECKDLNELDYAWKANYNQRALLLRILCLSHSKDKKCSMSQSSTIESVKFFSKEKEQSEASYLMYDCYNSFHQLSLDNFYKYIDSFLESFENSEISEDYWKEIVNCLELFDYKYEKIEGVEFWSSEKSPKTDEDLVEAFGKMSLEQTAYVSAFVQALRTDMKNGHAKMWIDELIKILLKCVGADGSADVSGFAPVQYDNTNTVMEIVFGDLDNSITQMEYNAEPYFSSSFSNSSSLVSSLSSLNLESTRLTEAADLAPEVHPVHLSQPHKKVVPDFCVALPAFPGMFPLVFELTPAYQESHGLVQNIQQMLSKLFFQDIVFGIVVSPRSFQLSVIIKKDKDLHFASTPSMTFRGIQNPPKLDLKELNTMCTFIFRVLKWARKSKCMIKTKDSCELEKKSEKSL</sequence>
<evidence type="ECO:0008006" key="3">
    <source>
        <dbReference type="Google" id="ProtNLM"/>
    </source>
</evidence>
<dbReference type="AlphaFoldDB" id="A0A8S3SXN3"/>
<name>A0A8S3SXN3_MYTED</name>
<evidence type="ECO:0000313" key="2">
    <source>
        <dbReference type="Proteomes" id="UP000683360"/>
    </source>
</evidence>
<dbReference type="OrthoDB" id="6083145at2759"/>
<evidence type="ECO:0000313" key="1">
    <source>
        <dbReference type="EMBL" id="CAG2226407.1"/>
    </source>
</evidence>
<dbReference type="Proteomes" id="UP000683360">
    <property type="component" value="Unassembled WGS sequence"/>
</dbReference>